<dbReference type="InterPro" id="IPR002227">
    <property type="entry name" value="Tyrosinase_Cu-bd"/>
</dbReference>
<dbReference type="InterPro" id="IPR041640">
    <property type="entry name" value="Tyrosinase_C"/>
</dbReference>
<evidence type="ECO:0000259" key="6">
    <source>
        <dbReference type="PROSITE" id="PS00498"/>
    </source>
</evidence>
<proteinExistence type="predicted"/>
<dbReference type="GO" id="GO:0004497">
    <property type="term" value="F:monooxygenase activity"/>
    <property type="evidence" value="ECO:0007669"/>
    <property type="project" value="UniProtKB-KW"/>
</dbReference>
<dbReference type="PROSITE" id="PS00498">
    <property type="entry name" value="TYROSINASE_2"/>
    <property type="match status" value="1"/>
</dbReference>
<dbReference type="GO" id="GO:0046872">
    <property type="term" value="F:metal ion binding"/>
    <property type="evidence" value="ECO:0007669"/>
    <property type="project" value="UniProtKB-KW"/>
</dbReference>
<evidence type="ECO:0000313" key="7">
    <source>
        <dbReference type="EMBL" id="KAF2024335.1"/>
    </source>
</evidence>
<evidence type="ECO:0000256" key="1">
    <source>
        <dbReference type="ARBA" id="ARBA00001973"/>
    </source>
</evidence>
<dbReference type="Pfam" id="PF00264">
    <property type="entry name" value="Tyrosinase"/>
    <property type="match status" value="1"/>
</dbReference>
<evidence type="ECO:0000256" key="3">
    <source>
        <dbReference type="ARBA" id="ARBA00023002"/>
    </source>
</evidence>
<evidence type="ECO:0000256" key="2">
    <source>
        <dbReference type="ARBA" id="ARBA00022723"/>
    </source>
</evidence>
<dbReference type="Pfam" id="PF18132">
    <property type="entry name" value="Tyrosinase_C"/>
    <property type="match status" value="1"/>
</dbReference>
<dbReference type="Proteomes" id="UP000799777">
    <property type="component" value="Unassembled WGS sequence"/>
</dbReference>
<comment type="cofactor">
    <cofactor evidence="1">
        <name>Cu(2+)</name>
        <dbReference type="ChEBI" id="CHEBI:29036"/>
    </cofactor>
</comment>
<dbReference type="PANTHER" id="PTHR11474">
    <property type="entry name" value="TYROSINASE FAMILY MEMBER"/>
    <property type="match status" value="1"/>
</dbReference>
<dbReference type="Gene3D" id="1.10.1280.10">
    <property type="entry name" value="Di-copper center containing domain from catechol oxidase"/>
    <property type="match status" value="1"/>
</dbReference>
<dbReference type="EMBL" id="ML978299">
    <property type="protein sequence ID" value="KAF2024335.1"/>
    <property type="molecule type" value="Genomic_DNA"/>
</dbReference>
<keyword evidence="8" id="KW-1185">Reference proteome</keyword>
<evidence type="ECO:0000256" key="4">
    <source>
        <dbReference type="ARBA" id="ARBA00023033"/>
    </source>
</evidence>
<dbReference type="InterPro" id="IPR008922">
    <property type="entry name" value="Di-copper_centre_dom_sf"/>
</dbReference>
<dbReference type="OrthoDB" id="3764174at2759"/>
<keyword evidence="2" id="KW-0479">Metal-binding</keyword>
<comment type="caution">
    <text evidence="7">The sequence shown here is derived from an EMBL/GenBank/DDBJ whole genome shotgun (WGS) entry which is preliminary data.</text>
</comment>
<dbReference type="Gene3D" id="2.60.310.20">
    <property type="match status" value="1"/>
</dbReference>
<dbReference type="SUPFAM" id="SSF48056">
    <property type="entry name" value="Di-copper centre-containing domain"/>
    <property type="match status" value="1"/>
</dbReference>
<keyword evidence="4" id="KW-0503">Monooxygenase</keyword>
<evidence type="ECO:0000313" key="8">
    <source>
        <dbReference type="Proteomes" id="UP000799777"/>
    </source>
</evidence>
<name>A0A9P4GZG4_9PLEO</name>
<sequence length="542" mass="60918">MRKLLNPDDVVNKVRPWNSFATTNAPEVVLNRRAIPTESIEGWHNAIHVMVGQARWKEYRGHMGNPAYAAFDPIFWMHHNHIDRMLSLYQALYPDNVQQSLASGELIPFAKDAKTRQCFTSADDLIKNYWSPGVAVPGIEASKPGEVSENVKKYLTETYYWATDKDFKGPIPLPNWLKDVKNLSEAISGRQIKQRSDPRVNFTSISSKSASSKLQPLWPEEDSVSTQQVLETVSAINLSLPNTAMIVPDTLAAKSKSESVQQIWDAHIKVRKFVFDGSFSVHVFIGWVKDDQTERFFTKKNEVGFMGIFASPEAQSEGCQSCQKNRAADVFDESVIPLITYLTDYLESNPKSAGLIAEGTLRTLRSMQPEHQSTNPTIRITLSTGEDHEMMDDGPCHEDKIRKIAQIEVEKRVTYGHRLCKVTQKFEDSKMQSFNDFLVNEGHHGVTETADTAESKTTFKRPRAKTFHAKKPSNAWMPRDLDVGQHVPKDGRDKDVGTCTVADMEKDLQHTKARFAIPAGPLQDVGVQDLIGDMGSSRVGEH</sequence>
<reference evidence="7" key="1">
    <citation type="journal article" date="2020" name="Stud. Mycol.">
        <title>101 Dothideomycetes genomes: a test case for predicting lifestyles and emergence of pathogens.</title>
        <authorList>
            <person name="Haridas S."/>
            <person name="Albert R."/>
            <person name="Binder M."/>
            <person name="Bloem J."/>
            <person name="Labutti K."/>
            <person name="Salamov A."/>
            <person name="Andreopoulos B."/>
            <person name="Baker S."/>
            <person name="Barry K."/>
            <person name="Bills G."/>
            <person name="Bluhm B."/>
            <person name="Cannon C."/>
            <person name="Castanera R."/>
            <person name="Culley D."/>
            <person name="Daum C."/>
            <person name="Ezra D."/>
            <person name="Gonzalez J."/>
            <person name="Henrissat B."/>
            <person name="Kuo A."/>
            <person name="Liang C."/>
            <person name="Lipzen A."/>
            <person name="Lutzoni F."/>
            <person name="Magnuson J."/>
            <person name="Mondo S."/>
            <person name="Nolan M."/>
            <person name="Ohm R."/>
            <person name="Pangilinan J."/>
            <person name="Park H.-J."/>
            <person name="Ramirez L."/>
            <person name="Alfaro M."/>
            <person name="Sun H."/>
            <person name="Tritt A."/>
            <person name="Yoshinaga Y."/>
            <person name="Zwiers L.-H."/>
            <person name="Turgeon B."/>
            <person name="Goodwin S."/>
            <person name="Spatafora J."/>
            <person name="Crous P."/>
            <person name="Grigoriev I."/>
        </authorList>
    </citation>
    <scope>NUCLEOTIDE SEQUENCE</scope>
    <source>
        <strain evidence="7">CBS 110217</strain>
    </source>
</reference>
<accession>A0A9P4GZG4</accession>
<gene>
    <name evidence="7" type="ORF">EK21DRAFT_117885</name>
</gene>
<organism evidence="7 8">
    <name type="scientific">Setomelanomma holmii</name>
    <dbReference type="NCBI Taxonomy" id="210430"/>
    <lineage>
        <taxon>Eukaryota</taxon>
        <taxon>Fungi</taxon>
        <taxon>Dikarya</taxon>
        <taxon>Ascomycota</taxon>
        <taxon>Pezizomycotina</taxon>
        <taxon>Dothideomycetes</taxon>
        <taxon>Pleosporomycetidae</taxon>
        <taxon>Pleosporales</taxon>
        <taxon>Pleosporineae</taxon>
        <taxon>Phaeosphaeriaceae</taxon>
        <taxon>Setomelanomma</taxon>
    </lineage>
</organism>
<protein>
    <recommendedName>
        <fullName evidence="6">Tyrosinase copper-binding domain-containing protein</fullName>
    </recommendedName>
</protein>
<feature type="domain" description="Tyrosinase copper-binding" evidence="6">
    <location>
        <begin position="72"/>
        <end position="83"/>
    </location>
</feature>
<dbReference type="InterPro" id="IPR050316">
    <property type="entry name" value="Tyrosinase/Hemocyanin"/>
</dbReference>
<keyword evidence="3" id="KW-0560">Oxidoreductase</keyword>
<feature type="compositionally biased region" description="Basic and acidic residues" evidence="5">
    <location>
        <begin position="479"/>
        <end position="495"/>
    </location>
</feature>
<feature type="region of interest" description="Disordered" evidence="5">
    <location>
        <begin position="468"/>
        <end position="495"/>
    </location>
</feature>
<dbReference type="AlphaFoldDB" id="A0A9P4GZG4"/>
<evidence type="ECO:0000256" key="5">
    <source>
        <dbReference type="SAM" id="MobiDB-lite"/>
    </source>
</evidence>